<keyword evidence="2" id="KW-1185">Reference proteome</keyword>
<name>A0ABT9KIA3_9ACTN</name>
<reference evidence="1 2" key="1">
    <citation type="submission" date="2023-07" db="EMBL/GenBank/DDBJ databases">
        <title>Sequencing the genomes of 1000 actinobacteria strains.</title>
        <authorList>
            <person name="Klenk H.-P."/>
        </authorList>
    </citation>
    <scope>NUCLEOTIDE SEQUENCE [LARGE SCALE GENOMIC DNA]</scope>
    <source>
        <strain evidence="1 2">DSM 41600</strain>
    </source>
</reference>
<evidence type="ECO:0008006" key="3">
    <source>
        <dbReference type="Google" id="ProtNLM"/>
    </source>
</evidence>
<dbReference type="RefSeq" id="WP_307109998.1">
    <property type="nucleotide sequence ID" value="NZ_JAURUE010000001.1"/>
</dbReference>
<dbReference type="Proteomes" id="UP001234880">
    <property type="component" value="Unassembled WGS sequence"/>
</dbReference>
<evidence type="ECO:0000313" key="1">
    <source>
        <dbReference type="EMBL" id="MDP9608145.1"/>
    </source>
</evidence>
<dbReference type="EMBL" id="JAURUE010000001">
    <property type="protein sequence ID" value="MDP9608145.1"/>
    <property type="molecule type" value="Genomic_DNA"/>
</dbReference>
<organism evidence="1 2">
    <name type="scientific">Streptomyces demainii</name>
    <dbReference type="NCBI Taxonomy" id="588122"/>
    <lineage>
        <taxon>Bacteria</taxon>
        <taxon>Bacillati</taxon>
        <taxon>Actinomycetota</taxon>
        <taxon>Actinomycetes</taxon>
        <taxon>Kitasatosporales</taxon>
        <taxon>Streptomycetaceae</taxon>
        <taxon>Streptomyces</taxon>
    </lineage>
</organism>
<sequence>MTACRDGFPADDGEGGKADVEEVAALGAPEAGDEAVAFGMHGAGGEAAVISCAAVRSGPRPSVFSGFSGFSGADISGPRCPGSRKGW</sequence>
<accession>A0ABT9KIA3</accession>
<proteinExistence type="predicted"/>
<comment type="caution">
    <text evidence="1">The sequence shown here is derived from an EMBL/GenBank/DDBJ whole genome shotgun (WGS) entry which is preliminary data.</text>
</comment>
<protein>
    <recommendedName>
        <fullName evidence="3">Lipoprotein</fullName>
    </recommendedName>
</protein>
<gene>
    <name evidence="1" type="ORF">JOF35_000422</name>
</gene>
<evidence type="ECO:0000313" key="2">
    <source>
        <dbReference type="Proteomes" id="UP001234880"/>
    </source>
</evidence>